<keyword evidence="3" id="KW-0808">Transferase</keyword>
<evidence type="ECO:0000313" key="3">
    <source>
        <dbReference type="EMBL" id="SDY02243.1"/>
    </source>
</evidence>
<dbReference type="RefSeq" id="WP_074715990.1">
    <property type="nucleotide sequence ID" value="NZ_FNPG01000006.1"/>
</dbReference>
<protein>
    <submittedName>
        <fullName evidence="3">Glycosyl transferases group 1</fullName>
    </submittedName>
</protein>
<keyword evidence="1" id="KW-0175">Coiled coil</keyword>
<sequence>MRLLYWKWNSFFNESVEDALRELKLDYIAYEKNITEWENNKEFELEFEKTVDINSTQQKIDVIFSINYNPIIAKVAKDKDIVYISWIYDSPIHIRDLSSMKYKTNRIFIFDRGQVEVYRKQGIESFHLPLRCDYSRLHQTINNSTNIQKEVYKTDISFVGKLYNNDYGSIMTPIYDYEKGYIEGIIRSQKQLYGVYLLEELITNNLVIKMNKAYRERLKEKFRVDRREIEYLVACEITRRERIIALSIVSHKNKTFLYSNETDKDLKKVVNKGYIDYNTQLPLAFNNSKINLNITLKTIRTGIPLRVWEIIGSNGFVISNFQEEIAEYFDIGNDIVMYDDVEQLAELTDFYLKNDAERNRIRENGIKRLKSLGTIKNQIEVMLKK</sequence>
<dbReference type="InterPro" id="IPR055259">
    <property type="entry name" value="YkvP/CgeB_Glyco_trans-like"/>
</dbReference>
<evidence type="ECO:0000256" key="1">
    <source>
        <dbReference type="SAM" id="Coils"/>
    </source>
</evidence>
<keyword evidence="4" id="KW-1185">Reference proteome</keyword>
<dbReference type="OrthoDB" id="1994110at2"/>
<evidence type="ECO:0000259" key="2">
    <source>
        <dbReference type="Pfam" id="PF13524"/>
    </source>
</evidence>
<organism evidence="3 4">
    <name type="scientific">Lachnobacterium bovis DSM 14045</name>
    <dbReference type="NCBI Taxonomy" id="1122142"/>
    <lineage>
        <taxon>Bacteria</taxon>
        <taxon>Bacillati</taxon>
        <taxon>Bacillota</taxon>
        <taxon>Clostridia</taxon>
        <taxon>Lachnospirales</taxon>
        <taxon>Lachnospiraceae</taxon>
        <taxon>Lachnobacterium</taxon>
    </lineage>
</organism>
<proteinExistence type="predicted"/>
<name>A0A1H3GG04_9FIRM</name>
<feature type="domain" description="Spore protein YkvP/CgeB glycosyl transferase-like" evidence="2">
    <location>
        <begin position="265"/>
        <end position="382"/>
    </location>
</feature>
<accession>A0A1H3GG04</accession>
<dbReference type="STRING" id="1122142.SAMN02910414_00566"/>
<gene>
    <name evidence="3" type="ORF">SAMN02910414_00566</name>
</gene>
<reference evidence="3 4" key="1">
    <citation type="submission" date="2016-10" db="EMBL/GenBank/DDBJ databases">
        <authorList>
            <person name="de Groot N.N."/>
        </authorList>
    </citation>
    <scope>NUCLEOTIDE SEQUENCE [LARGE SCALE GENOMIC DNA]</scope>
    <source>
        <strain evidence="3 4">DSM 14045</strain>
    </source>
</reference>
<dbReference type="Pfam" id="PF13524">
    <property type="entry name" value="Glyco_trans_1_2"/>
    <property type="match status" value="1"/>
</dbReference>
<dbReference type="EMBL" id="FNPG01000006">
    <property type="protein sequence ID" value="SDY02243.1"/>
    <property type="molecule type" value="Genomic_DNA"/>
</dbReference>
<evidence type="ECO:0000313" key="4">
    <source>
        <dbReference type="Proteomes" id="UP000183918"/>
    </source>
</evidence>
<dbReference type="GO" id="GO:0016740">
    <property type="term" value="F:transferase activity"/>
    <property type="evidence" value="ECO:0007669"/>
    <property type="project" value="UniProtKB-KW"/>
</dbReference>
<dbReference type="AlphaFoldDB" id="A0A1H3GG04"/>
<dbReference type="Proteomes" id="UP000183918">
    <property type="component" value="Unassembled WGS sequence"/>
</dbReference>
<feature type="coiled-coil region" evidence="1">
    <location>
        <begin position="13"/>
        <end position="40"/>
    </location>
</feature>